<protein>
    <submittedName>
        <fullName evidence="1">Uncharacterized protein</fullName>
    </submittedName>
</protein>
<dbReference type="EMBL" id="MTBD01000011">
    <property type="protein sequence ID" value="PRP71466.1"/>
    <property type="molecule type" value="Genomic_DNA"/>
</dbReference>
<evidence type="ECO:0000313" key="2">
    <source>
        <dbReference type="Proteomes" id="UP000239469"/>
    </source>
</evidence>
<name>A0A2S9X6Z3_9NEIS</name>
<dbReference type="Proteomes" id="UP000239469">
    <property type="component" value="Unassembled WGS sequence"/>
</dbReference>
<reference evidence="1 2" key="1">
    <citation type="submission" date="2017-01" db="EMBL/GenBank/DDBJ databases">
        <title>New insights into the genetic diversity of Chromobacterium isolated from tropical freshwater lake.</title>
        <authorList>
            <person name="Santos A.B."/>
            <person name="Nascimento A.M."/>
            <person name="Da Silva P.C."/>
        </authorList>
    </citation>
    <scope>NUCLEOTIDE SEQUENCE [LARGE SCALE GENOMIC DNA]</scope>
    <source>
        <strain evidence="1 2">56AF</strain>
    </source>
</reference>
<accession>A0A2S9X6Z3</accession>
<sequence>MNHSLQNQLGDILLLIPMCQLIMIMPNKMKRKDASVIVNACNSLYKLLFHNNYSVFIDNNEIMN</sequence>
<evidence type="ECO:0000313" key="1">
    <source>
        <dbReference type="EMBL" id="PRP71466.1"/>
    </source>
</evidence>
<organism evidence="1 2">
    <name type="scientific">Chromobacterium amazonense</name>
    <dbReference type="NCBI Taxonomy" id="1382803"/>
    <lineage>
        <taxon>Bacteria</taxon>
        <taxon>Pseudomonadati</taxon>
        <taxon>Pseudomonadota</taxon>
        <taxon>Betaproteobacteria</taxon>
        <taxon>Neisseriales</taxon>
        <taxon>Chromobacteriaceae</taxon>
        <taxon>Chromobacterium</taxon>
    </lineage>
</organism>
<dbReference type="AlphaFoldDB" id="A0A2S9X6Z3"/>
<comment type="caution">
    <text evidence="1">The sequence shown here is derived from an EMBL/GenBank/DDBJ whole genome shotgun (WGS) entry which is preliminary data.</text>
</comment>
<gene>
    <name evidence="1" type="ORF">BUE93_06590</name>
</gene>
<proteinExistence type="predicted"/>